<organism evidence="3 4">
    <name type="scientific">Dichomitus squalens</name>
    <dbReference type="NCBI Taxonomy" id="114155"/>
    <lineage>
        <taxon>Eukaryota</taxon>
        <taxon>Fungi</taxon>
        <taxon>Dikarya</taxon>
        <taxon>Basidiomycota</taxon>
        <taxon>Agaricomycotina</taxon>
        <taxon>Agaricomycetes</taxon>
        <taxon>Polyporales</taxon>
        <taxon>Polyporaceae</taxon>
        <taxon>Dichomitus</taxon>
    </lineage>
</organism>
<sequence length="75" mass="8409">RTSFPLVTRHLPLRASERVIFLTASLSTTTTISTLVSISLLLVDWASSESDQLGTPFDDLYRTFLFSLFLLANPF</sequence>
<keyword evidence="1" id="KW-0812">Transmembrane</keyword>
<feature type="transmembrane region" description="Helical" evidence="1">
    <location>
        <begin position="20"/>
        <end position="43"/>
    </location>
</feature>
<keyword evidence="1" id="KW-1133">Transmembrane helix</keyword>
<dbReference type="AlphaFoldDB" id="A0A4Q9PH87"/>
<evidence type="ECO:0000313" key="3">
    <source>
        <dbReference type="EMBL" id="TBU52791.1"/>
    </source>
</evidence>
<proteinExistence type="predicted"/>
<name>A0A4Q9PH87_9APHY</name>
<evidence type="ECO:0000313" key="2">
    <source>
        <dbReference type="EMBL" id="TBU52790.1"/>
    </source>
</evidence>
<accession>A0A4Q9PH87</accession>
<evidence type="ECO:0000256" key="1">
    <source>
        <dbReference type="SAM" id="Phobius"/>
    </source>
</evidence>
<keyword evidence="1" id="KW-0472">Membrane</keyword>
<dbReference type="Proteomes" id="UP000292082">
    <property type="component" value="Unassembled WGS sequence"/>
</dbReference>
<reference evidence="3 4" key="1">
    <citation type="submission" date="2019-01" db="EMBL/GenBank/DDBJ databases">
        <title>Draft genome sequences of three monokaryotic isolates of the white-rot basidiomycete fungus Dichomitus squalens.</title>
        <authorList>
            <consortium name="DOE Joint Genome Institute"/>
            <person name="Lopez S.C."/>
            <person name="Andreopoulos B."/>
            <person name="Pangilinan J."/>
            <person name="Lipzen A."/>
            <person name="Riley R."/>
            <person name="Ahrendt S."/>
            <person name="Ng V."/>
            <person name="Barry K."/>
            <person name="Daum C."/>
            <person name="Grigoriev I.V."/>
            <person name="Hilden K.S."/>
            <person name="Makela M.R."/>
            <person name="de Vries R.P."/>
        </authorList>
    </citation>
    <scope>NUCLEOTIDE SEQUENCE [LARGE SCALE GENOMIC DNA]</scope>
    <source>
        <strain evidence="3 4">CBS 464.89</strain>
    </source>
</reference>
<gene>
    <name evidence="2" type="ORF">BD310DRAFT_939461</name>
    <name evidence="3" type="ORF">BD310DRAFT_939463</name>
</gene>
<dbReference type="EMBL" id="ML145237">
    <property type="protein sequence ID" value="TBU52791.1"/>
    <property type="molecule type" value="Genomic_DNA"/>
</dbReference>
<evidence type="ECO:0000313" key="4">
    <source>
        <dbReference type="Proteomes" id="UP000292082"/>
    </source>
</evidence>
<feature type="non-terminal residue" evidence="3">
    <location>
        <position position="1"/>
    </location>
</feature>
<keyword evidence="4" id="KW-1185">Reference proteome</keyword>
<protein>
    <submittedName>
        <fullName evidence="3">Uncharacterized protein</fullName>
    </submittedName>
</protein>
<dbReference type="EMBL" id="ML145237">
    <property type="protein sequence ID" value="TBU52790.1"/>
    <property type="molecule type" value="Genomic_DNA"/>
</dbReference>